<reference evidence="13" key="1">
    <citation type="journal article" date="2014" name="Proc. Natl. Acad. Sci. U.S.A.">
        <title>Extensive sampling of basidiomycete genomes demonstrates inadequacy of the white-rot/brown-rot paradigm for wood decay fungi.</title>
        <authorList>
            <person name="Riley R."/>
            <person name="Salamov A.A."/>
            <person name="Brown D.W."/>
            <person name="Nagy L.G."/>
            <person name="Floudas D."/>
            <person name="Held B.W."/>
            <person name="Levasseur A."/>
            <person name="Lombard V."/>
            <person name="Morin E."/>
            <person name="Otillar R."/>
            <person name="Lindquist E.A."/>
            <person name="Sun H."/>
            <person name="LaButti K.M."/>
            <person name="Schmutz J."/>
            <person name="Jabbour D."/>
            <person name="Luo H."/>
            <person name="Baker S.E."/>
            <person name="Pisabarro A.G."/>
            <person name="Walton J.D."/>
            <person name="Blanchette R.A."/>
            <person name="Henrissat B."/>
            <person name="Martin F."/>
            <person name="Cullen D."/>
            <person name="Hibbett D.S."/>
            <person name="Grigoriev I.V."/>
        </authorList>
    </citation>
    <scope>NUCLEOTIDE SEQUENCE [LARGE SCALE GENOMIC DNA]</scope>
    <source>
        <strain evidence="13">MUCL 33604</strain>
    </source>
</reference>
<evidence type="ECO:0000256" key="7">
    <source>
        <dbReference type="SAM" id="MobiDB-lite"/>
    </source>
</evidence>
<feature type="compositionally biased region" description="Basic and acidic residues" evidence="7">
    <location>
        <begin position="1904"/>
        <end position="1918"/>
    </location>
</feature>
<dbReference type="InterPro" id="IPR041679">
    <property type="entry name" value="DNA2/NAM7-like_C"/>
</dbReference>
<dbReference type="FunFam" id="3.40.50.300:FF:000326">
    <property type="entry name" value="P-loop containing nucleoside triphosphate hydrolase"/>
    <property type="match status" value="1"/>
</dbReference>
<keyword evidence="5" id="KW-0067">ATP-binding</keyword>
<dbReference type="GO" id="GO:0001147">
    <property type="term" value="F:transcription termination site sequence-specific DNA binding"/>
    <property type="evidence" value="ECO:0007669"/>
    <property type="project" value="TreeGrafter"/>
</dbReference>
<feature type="region of interest" description="Disordered" evidence="7">
    <location>
        <begin position="1873"/>
        <end position="1950"/>
    </location>
</feature>
<dbReference type="Gene3D" id="3.40.50.300">
    <property type="entry name" value="P-loop containing nucleotide triphosphate hydrolases"/>
    <property type="match status" value="2"/>
</dbReference>
<keyword evidence="2" id="KW-0547">Nucleotide-binding</keyword>
<dbReference type="InterPro" id="IPR047187">
    <property type="entry name" value="SF1_C_Upf1"/>
</dbReference>
<dbReference type="STRING" id="933084.A0A067QG13"/>
<dbReference type="FunCoup" id="A0A067QG13">
    <property type="interactions" value="97"/>
</dbReference>
<gene>
    <name evidence="12" type="ORF">JAAARDRAFT_121642</name>
</gene>
<dbReference type="InterPro" id="IPR024481">
    <property type="entry name" value="Helicase_Sen1_N"/>
</dbReference>
<dbReference type="Pfam" id="PF12726">
    <property type="entry name" value="SEN1_N"/>
    <property type="match status" value="1"/>
</dbReference>
<dbReference type="InterPro" id="IPR056474">
    <property type="entry name" value="SEN1_barrel"/>
</dbReference>
<dbReference type="CDD" id="cd18042">
    <property type="entry name" value="DEXXQc_SETX"/>
    <property type="match status" value="1"/>
</dbReference>
<evidence type="ECO:0000259" key="8">
    <source>
        <dbReference type="Pfam" id="PF12726"/>
    </source>
</evidence>
<dbReference type="SUPFAM" id="SSF52540">
    <property type="entry name" value="P-loop containing nucleoside triphosphate hydrolases"/>
    <property type="match status" value="1"/>
</dbReference>
<evidence type="ECO:0000256" key="4">
    <source>
        <dbReference type="ARBA" id="ARBA00022806"/>
    </source>
</evidence>
<feature type="compositionally biased region" description="Low complexity" evidence="7">
    <location>
        <begin position="1003"/>
        <end position="1017"/>
    </location>
</feature>
<feature type="domain" description="Helicase Sen1 N-terminal" evidence="8">
    <location>
        <begin position="86"/>
        <end position="842"/>
    </location>
</feature>
<proteinExistence type="inferred from homology"/>
<evidence type="ECO:0000256" key="2">
    <source>
        <dbReference type="ARBA" id="ARBA00022741"/>
    </source>
</evidence>
<dbReference type="InterPro" id="IPR027417">
    <property type="entry name" value="P-loop_NTPase"/>
</dbReference>
<evidence type="ECO:0000256" key="5">
    <source>
        <dbReference type="ARBA" id="ARBA00022840"/>
    </source>
</evidence>
<dbReference type="GO" id="GO:0016787">
    <property type="term" value="F:hydrolase activity"/>
    <property type="evidence" value="ECO:0007669"/>
    <property type="project" value="UniProtKB-KW"/>
</dbReference>
<dbReference type="GO" id="GO:0016604">
    <property type="term" value="C:nuclear body"/>
    <property type="evidence" value="ECO:0007669"/>
    <property type="project" value="TreeGrafter"/>
</dbReference>
<organism evidence="12 13">
    <name type="scientific">Jaapia argillacea MUCL 33604</name>
    <dbReference type="NCBI Taxonomy" id="933084"/>
    <lineage>
        <taxon>Eukaryota</taxon>
        <taxon>Fungi</taxon>
        <taxon>Dikarya</taxon>
        <taxon>Basidiomycota</taxon>
        <taxon>Agaricomycotina</taxon>
        <taxon>Agaricomycetes</taxon>
        <taxon>Agaricomycetidae</taxon>
        <taxon>Jaapiales</taxon>
        <taxon>Jaapiaceae</taxon>
        <taxon>Jaapia</taxon>
    </lineage>
</organism>
<dbReference type="GO" id="GO:0006369">
    <property type="term" value="P:termination of RNA polymerase II transcription"/>
    <property type="evidence" value="ECO:0007669"/>
    <property type="project" value="TreeGrafter"/>
</dbReference>
<feature type="domain" description="Helicase SEN1 beta-barrel" evidence="11">
    <location>
        <begin position="1153"/>
        <end position="1245"/>
    </location>
</feature>
<dbReference type="InParanoid" id="A0A067QG13"/>
<dbReference type="GO" id="GO:0005524">
    <property type="term" value="F:ATP binding"/>
    <property type="evidence" value="ECO:0007669"/>
    <property type="project" value="UniProtKB-KW"/>
</dbReference>
<dbReference type="GO" id="GO:0004386">
    <property type="term" value="F:helicase activity"/>
    <property type="evidence" value="ECO:0007669"/>
    <property type="project" value="UniProtKB-KW"/>
</dbReference>
<dbReference type="EMBL" id="KL197711">
    <property type="protein sequence ID" value="KDQ62427.1"/>
    <property type="molecule type" value="Genomic_DNA"/>
</dbReference>
<dbReference type="HOGENOM" id="CLU_000459_1_1_1"/>
<keyword evidence="4" id="KW-0347">Helicase</keyword>
<evidence type="ECO:0008006" key="14">
    <source>
        <dbReference type="Google" id="ProtNLM"/>
    </source>
</evidence>
<evidence type="ECO:0000259" key="10">
    <source>
        <dbReference type="Pfam" id="PF13087"/>
    </source>
</evidence>
<dbReference type="Pfam" id="PF23576">
    <property type="entry name" value="SEN1_barrel"/>
    <property type="match status" value="1"/>
</dbReference>
<feature type="compositionally biased region" description="Basic and acidic residues" evidence="7">
    <location>
        <begin position="946"/>
        <end position="977"/>
    </location>
</feature>
<dbReference type="InterPro" id="IPR041677">
    <property type="entry name" value="DNA2/NAM7_AAA_11"/>
</dbReference>
<name>A0A067QG13_9AGAM</name>
<dbReference type="InterPro" id="IPR016024">
    <property type="entry name" value="ARM-type_fold"/>
</dbReference>
<feature type="domain" description="DNA2/NAM7 helicase-like C-terminal" evidence="10">
    <location>
        <begin position="1589"/>
        <end position="1784"/>
    </location>
</feature>
<dbReference type="InterPro" id="IPR045055">
    <property type="entry name" value="DNA2/NAM7-like"/>
</dbReference>
<dbReference type="CDD" id="cd18808">
    <property type="entry name" value="SF1_C_Upf1"/>
    <property type="match status" value="1"/>
</dbReference>
<feature type="region of interest" description="Disordered" evidence="7">
    <location>
        <begin position="937"/>
        <end position="1048"/>
    </location>
</feature>
<dbReference type="SUPFAM" id="SSF48371">
    <property type="entry name" value="ARM repeat"/>
    <property type="match status" value="1"/>
</dbReference>
<keyword evidence="6" id="KW-0175">Coiled coil</keyword>
<keyword evidence="13" id="KW-1185">Reference proteome</keyword>
<evidence type="ECO:0000256" key="6">
    <source>
        <dbReference type="SAM" id="Coils"/>
    </source>
</evidence>
<protein>
    <recommendedName>
        <fullName evidence="14">Helicase ATP-binding domain-containing protein</fullName>
    </recommendedName>
</protein>
<evidence type="ECO:0000256" key="1">
    <source>
        <dbReference type="ARBA" id="ARBA00007913"/>
    </source>
</evidence>
<dbReference type="Pfam" id="PF13086">
    <property type="entry name" value="AAA_11"/>
    <property type="match status" value="1"/>
</dbReference>
<evidence type="ECO:0000313" key="12">
    <source>
        <dbReference type="EMBL" id="KDQ62427.1"/>
    </source>
</evidence>
<dbReference type="Pfam" id="PF13087">
    <property type="entry name" value="AAA_12"/>
    <property type="match status" value="1"/>
</dbReference>
<comment type="similarity">
    <text evidence="1">Belongs to the DNA2/NAM7 helicase family.</text>
</comment>
<dbReference type="OrthoDB" id="6513042at2759"/>
<evidence type="ECO:0000313" key="13">
    <source>
        <dbReference type="Proteomes" id="UP000027265"/>
    </source>
</evidence>
<dbReference type="Proteomes" id="UP000027265">
    <property type="component" value="Unassembled WGS sequence"/>
</dbReference>
<sequence>MPIDTSAAELQQVTSLLAKLRDEPTDTQGAPDSILAPICTYLLKVPVNPSDGLLHWYCDRTDPVVREAATFLLRLHAYNSSRVDKWREKLALCLSGCAACVKVLQETKVSSRHTYFGAFSESIIEGFYRCVDEWECKLVTECLSKAGITPDMSPSDPGTLASAPNATFYHILSNLTILQNPLILALVRSRLPTSPFPEWPPDPPPVGLFFLLMDEKPETRRWARSQIAKATVVPIPREKYVGAYERALEPILAAVASLPSSSRPGALAGPEAPSATPAATTLSFPFAKDSASLWSGFAVVVRMTPHELLRPNKLSHVDLRQVIIGHLHDTGPQFSDVFRCFLYLIKRRGSDFWQGEEVDFPQVVFDAIKDNPAYTALIQSVDIAEEKPWFFAWFSEYLLSIWDLPVFGVVLAKLADYLCEELQHERFQDARPVVMVTAARTLSSVRRRAESSNVSTQRNALSGVLDIHADILVSVAFARPYSGPKWRKARTATRDLVKDILLRDAQNLATAVSELCKLIHAQADEPLALAHPDVRTQLWKHIYATLEFDDVDAIATITSVVARSSHMDFLNRNAFSGALQKGKVVDLIFTEANEALRIFRTGFLDAVAKFADRSNASVVLDLLRRPGMVKDIVTLMFSPIPDVQTAAQTLIGQAFNVDLRLDCFRALLENLPGPSLEGIIRFVETFNAYVRVVPEACSVSKSLVRCLTDIIEVLCSPPDGLLLNQRLMTGEGGNRVADDLPNLWGLMSKAIAMIFRLTPAWAPNFQNEEMTVWMRDALIFGRDMLAQRRVIEAASIPSVVQVRPPKGLSTVGKRMMNDLQDVIPELARWLRLTDEELLHQSFALLQTLLDSFRQTGVPPSESGTKKLNKFIEDARRNTTKGPRTHLDSARLSKLEDALAWFDSDGDVEIVGYKQPHHEPKDKESDVEIVELTHQSVAHRIVPRKSSIRDTDGLAARDTKKPSAERHPETRDRSDKLKVAPGMGHRGSGSVISGKPKNREIVRSSASASSAMGSSSGEETSEDEDGKKEQGGLASLGQLQRTPKVKKPVERRQVKMLDMPTTRRVEGRRVLTAREEAHRTALRLKPDVTSLHRAILSWNYDHQGPQPPTSVDTTKLVRIPDKFSDYGHYRRIFEPLLLLECWAQIAQSKDDPAKDVYECKLTSRAFVDDWVDLDISIMGNMTREWRLAETDVVLLRHPEGTKSVLAKTVSYKSTPFATQCVVRCFFPNGSGDPGLQVNSIWKLNKVFSLSTLHREYAALMGLPYFDSFDIILHPRLSKRPLISPEKVTQAMSTFNVNEPQALAILSSLATEGFSLIQGPPGTGKTSTICGLVQAFLAARPKPATIVHIGRTAGPTDKEPVKKILLCAPSNAAVDEIAYRLKEGVCGSGRRSSPIKVVRLGADMAVNISVKDITLDYLVEQKLNSDKDIAGQTKDSGNDITALRKEIETVKQLKAQKQEEMVSIHDNGVKTMALENDIRALNSRRMTLTQQVDRLRDQQQSNYRTLDATRRRFRKEVLVEADVICCTLAGAGHEILESFDFDMIIIDEAAQAIELSSLIPLKYRCKRCIMVGDPMQLPPTVISQEASKFLYNQSLFVRLQKDSPESMHLLSIQYRMHPQISELPSRVFYQGRLLDGPEMDVKTTQDWHSSEKFGPYRFYNVRGQEEQGSRHSLVNKYECQVAVALFDRLRREFPKFDFDYKVGVVSMYRAQIGEMRRSFEQRFGKAILDKVDFHTVDGFQGQEKLVIILSCVRAGPGLQSVGFLSDIRRMNVALTRAKSSLFVLGHIPTLERSDTTWKAIVEDARARDFLTEVPYFATPITKTGRPSLTAKPPKPAKHIETAIPSDLTTPRDFKVVTSKLNLDAAATIMAEAEIPTTNQPGVSGDDLQPQVGQKRRRTVVSPNHPDPAHRPATEPEDRAKPRPPPPPKRPKHGTTMFIPKPNKVSVPSSHRT</sequence>
<accession>A0A067QG13</accession>
<evidence type="ECO:0000259" key="9">
    <source>
        <dbReference type="Pfam" id="PF13086"/>
    </source>
</evidence>
<keyword evidence="3" id="KW-0378">Hydrolase</keyword>
<dbReference type="GO" id="GO:0005694">
    <property type="term" value="C:chromosome"/>
    <property type="evidence" value="ECO:0007669"/>
    <property type="project" value="UniProtKB-ARBA"/>
</dbReference>
<dbReference type="PANTHER" id="PTHR10887:SF495">
    <property type="entry name" value="HELICASE SENATAXIN ISOFORM X1-RELATED"/>
    <property type="match status" value="1"/>
</dbReference>
<feature type="coiled-coil region" evidence="6">
    <location>
        <begin position="1438"/>
        <end position="1496"/>
    </location>
</feature>
<dbReference type="PANTHER" id="PTHR10887">
    <property type="entry name" value="DNA2/NAM7 HELICASE FAMILY"/>
    <property type="match status" value="1"/>
</dbReference>
<evidence type="ECO:0000256" key="3">
    <source>
        <dbReference type="ARBA" id="ARBA00022801"/>
    </source>
</evidence>
<feature type="domain" description="DNA2/NAM7 helicase helicase" evidence="9">
    <location>
        <begin position="1295"/>
        <end position="1582"/>
    </location>
</feature>
<evidence type="ECO:0000259" key="11">
    <source>
        <dbReference type="Pfam" id="PF23576"/>
    </source>
</evidence>